<dbReference type="EMBL" id="MUAL01000004">
    <property type="protein sequence ID" value="OOR30807.1"/>
    <property type="molecule type" value="Genomic_DNA"/>
</dbReference>
<evidence type="ECO:0000313" key="4">
    <source>
        <dbReference type="Proteomes" id="UP000191124"/>
    </source>
</evidence>
<organism evidence="3 4">
    <name type="scientific">Bacillus cereus</name>
    <dbReference type="NCBI Taxonomy" id="1396"/>
    <lineage>
        <taxon>Bacteria</taxon>
        <taxon>Bacillati</taxon>
        <taxon>Bacillota</taxon>
        <taxon>Bacilli</taxon>
        <taxon>Bacillales</taxon>
        <taxon>Bacillaceae</taxon>
        <taxon>Bacillus</taxon>
        <taxon>Bacillus cereus group</taxon>
    </lineage>
</organism>
<dbReference type="PROSITE" id="PS51257">
    <property type="entry name" value="PROKAR_LIPOPROTEIN"/>
    <property type="match status" value="1"/>
</dbReference>
<dbReference type="RefSeq" id="WP_078179765.1">
    <property type="nucleotide sequence ID" value="NZ_MUAL01000004.1"/>
</dbReference>
<dbReference type="Proteomes" id="UP000191124">
    <property type="component" value="Unassembled WGS sequence"/>
</dbReference>
<feature type="region of interest" description="Disordered" evidence="1">
    <location>
        <begin position="22"/>
        <end position="51"/>
    </location>
</feature>
<feature type="compositionally biased region" description="Basic and acidic residues" evidence="1">
    <location>
        <begin position="167"/>
        <end position="184"/>
    </location>
</feature>
<feature type="compositionally biased region" description="Basic and acidic residues" evidence="1">
    <location>
        <begin position="28"/>
        <end position="51"/>
    </location>
</feature>
<feature type="chain" id="PRO_5012006765" description="Lipoprotein" evidence="2">
    <location>
        <begin position="28"/>
        <end position="296"/>
    </location>
</feature>
<dbReference type="AlphaFoldDB" id="A0A1S9V8J4"/>
<evidence type="ECO:0000256" key="2">
    <source>
        <dbReference type="SAM" id="SignalP"/>
    </source>
</evidence>
<keyword evidence="2" id="KW-0732">Signal</keyword>
<proteinExistence type="predicted"/>
<feature type="region of interest" description="Disordered" evidence="1">
    <location>
        <begin position="159"/>
        <end position="184"/>
    </location>
</feature>
<accession>A0A1S9V8J4</accession>
<protein>
    <recommendedName>
        <fullName evidence="5">Lipoprotein</fullName>
    </recommendedName>
</protein>
<evidence type="ECO:0000313" key="3">
    <source>
        <dbReference type="EMBL" id="OOR30807.1"/>
    </source>
</evidence>
<feature type="signal peptide" evidence="2">
    <location>
        <begin position="1"/>
        <end position="27"/>
    </location>
</feature>
<sequence>MKKSIVISLLAASALLLQGCNNTSSKASENKPSDAELQSVKKERDSLEKTNNELTKKIADLESKTNKEQKTYKLDEKLAKKIYSIYKGSPWNDDFYKGGWTFTKESDTKGIITADRGGGQPIYLLSNYAVIFETGLEDSMGQLKIIDLNTEKIIDQYPKQDNTASKENNKETVQKSSSKVDKEKLKKQLTDKTFVAPSFEEGGYKAKELDAAMEGYLISTKEKPEDYELEQLENPNNDGMSLFALRKDNHNGNMFVAGRYAVDKNGYVYEYDFFEQKAKDTPLTNLYIEELLNQKD</sequence>
<comment type="caution">
    <text evidence="3">The sequence shown here is derived from an EMBL/GenBank/DDBJ whole genome shotgun (WGS) entry which is preliminary data.</text>
</comment>
<reference evidence="3 4" key="1">
    <citation type="submission" date="2017-01" db="EMBL/GenBank/DDBJ databases">
        <title>Bacillus cereus isolates.</title>
        <authorList>
            <person name="Beno S.M."/>
        </authorList>
    </citation>
    <scope>NUCLEOTIDE SEQUENCE [LARGE SCALE GENOMIC DNA]</scope>
    <source>
        <strain evidence="3 4">FSL M7-1219</strain>
    </source>
</reference>
<name>A0A1S9V8J4_BACCE</name>
<evidence type="ECO:0008006" key="5">
    <source>
        <dbReference type="Google" id="ProtNLM"/>
    </source>
</evidence>
<evidence type="ECO:0000256" key="1">
    <source>
        <dbReference type="SAM" id="MobiDB-lite"/>
    </source>
</evidence>
<gene>
    <name evidence="3" type="ORF">BW892_04900</name>
</gene>